<dbReference type="InterPro" id="IPR005677">
    <property type="entry name" value="Fum_hydII"/>
</dbReference>
<dbReference type="PANTHER" id="PTHR11444">
    <property type="entry name" value="ASPARTATEAMMONIA/ARGININOSUCCINATE/ADENYLOSUCCINATE LYASE"/>
    <property type="match status" value="1"/>
</dbReference>
<dbReference type="Gene3D" id="1.10.40.30">
    <property type="entry name" value="Fumarase/aspartase (C-terminal domain)"/>
    <property type="match status" value="1"/>
</dbReference>
<dbReference type="GO" id="GO:0004333">
    <property type="term" value="F:fumarate hydratase activity"/>
    <property type="evidence" value="ECO:0007669"/>
    <property type="project" value="InterPro"/>
</dbReference>
<dbReference type="InterPro" id="IPR018951">
    <property type="entry name" value="Fumarase_C_C"/>
</dbReference>
<evidence type="ECO:0000313" key="3">
    <source>
        <dbReference type="Proteomes" id="UP000710432"/>
    </source>
</evidence>
<evidence type="ECO:0000313" key="2">
    <source>
        <dbReference type="EMBL" id="KAH0508586.1"/>
    </source>
</evidence>
<dbReference type="GO" id="GO:0005739">
    <property type="term" value="C:mitochondrion"/>
    <property type="evidence" value="ECO:0007669"/>
    <property type="project" value="TreeGrafter"/>
</dbReference>
<dbReference type="PANTHER" id="PTHR11444:SF1">
    <property type="entry name" value="FUMARATE HYDRATASE, MITOCHONDRIAL"/>
    <property type="match status" value="1"/>
</dbReference>
<protein>
    <submittedName>
        <fullName evidence="2">Fumarate hydratase, mitochondrial</fullName>
    </submittedName>
</protein>
<comment type="caution">
    <text evidence="2">The sequence shown here is derived from an EMBL/GenBank/DDBJ whole genome shotgun (WGS) entry which is preliminary data.</text>
</comment>
<dbReference type="FunFam" id="1.10.40.30:FF:000002">
    <property type="entry name" value="Fumarate hydratase class II"/>
    <property type="match status" value="1"/>
</dbReference>
<name>A0A8J6G8W0_MICOH</name>
<dbReference type="SUPFAM" id="SSF48557">
    <property type="entry name" value="L-aspartase-like"/>
    <property type="match status" value="1"/>
</dbReference>
<dbReference type="GO" id="GO:0006108">
    <property type="term" value="P:malate metabolic process"/>
    <property type="evidence" value="ECO:0007669"/>
    <property type="project" value="TreeGrafter"/>
</dbReference>
<dbReference type="GO" id="GO:0006099">
    <property type="term" value="P:tricarboxylic acid cycle"/>
    <property type="evidence" value="ECO:0007669"/>
    <property type="project" value="InterPro"/>
</dbReference>
<sequence>MNELLMLVTALNPHIRYGKAAKIAKTAHRKKTAIGLGYLTAEQFYGWVKPKDMLGPK</sequence>
<dbReference type="GO" id="GO:0006106">
    <property type="term" value="P:fumarate metabolic process"/>
    <property type="evidence" value="ECO:0007669"/>
    <property type="project" value="InterPro"/>
</dbReference>
<dbReference type="Pfam" id="PF10415">
    <property type="entry name" value="FumaraseC_C"/>
    <property type="match status" value="1"/>
</dbReference>
<dbReference type="EMBL" id="JAATJU010023192">
    <property type="protein sequence ID" value="KAH0508586.1"/>
    <property type="molecule type" value="Genomic_DNA"/>
</dbReference>
<dbReference type="AlphaFoldDB" id="A0A8J6G8W0"/>
<dbReference type="InterPro" id="IPR008948">
    <property type="entry name" value="L-Aspartase-like"/>
</dbReference>
<gene>
    <name evidence="2" type="ORF">LTLLF_163240</name>
</gene>
<reference evidence="2" key="1">
    <citation type="submission" date="2020-03" db="EMBL/GenBank/DDBJ databases">
        <title>Studies in the Genomics of Life Span.</title>
        <authorList>
            <person name="Glass D."/>
        </authorList>
    </citation>
    <scope>NUCLEOTIDE SEQUENCE</scope>
    <source>
        <strain evidence="2">LTLLF</strain>
        <tissue evidence="2">Muscle</tissue>
    </source>
</reference>
<feature type="domain" description="Fumarase C C-terminal" evidence="1">
    <location>
        <begin position="7"/>
        <end position="54"/>
    </location>
</feature>
<evidence type="ECO:0000259" key="1">
    <source>
        <dbReference type="Pfam" id="PF10415"/>
    </source>
</evidence>
<proteinExistence type="predicted"/>
<dbReference type="Proteomes" id="UP000710432">
    <property type="component" value="Unassembled WGS sequence"/>
</dbReference>
<accession>A0A8J6G8W0</accession>
<organism evidence="2 3">
    <name type="scientific">Microtus ochrogaster</name>
    <name type="common">Prairie vole</name>
    <dbReference type="NCBI Taxonomy" id="79684"/>
    <lineage>
        <taxon>Eukaryota</taxon>
        <taxon>Metazoa</taxon>
        <taxon>Chordata</taxon>
        <taxon>Craniata</taxon>
        <taxon>Vertebrata</taxon>
        <taxon>Euteleostomi</taxon>
        <taxon>Mammalia</taxon>
        <taxon>Eutheria</taxon>
        <taxon>Euarchontoglires</taxon>
        <taxon>Glires</taxon>
        <taxon>Rodentia</taxon>
        <taxon>Myomorpha</taxon>
        <taxon>Muroidea</taxon>
        <taxon>Cricetidae</taxon>
        <taxon>Arvicolinae</taxon>
        <taxon>Microtus</taxon>
    </lineage>
</organism>